<reference evidence="3 4" key="1">
    <citation type="submission" date="2016-01" db="EMBL/GenBank/DDBJ databases">
        <title>The new phylogeny of the genus Mycobacterium.</title>
        <authorList>
            <person name="Tarcisio F."/>
            <person name="Conor M."/>
            <person name="Antonella G."/>
            <person name="Elisabetta G."/>
            <person name="Giulia F.S."/>
            <person name="Sara T."/>
            <person name="Anna F."/>
            <person name="Clotilde B."/>
            <person name="Roberto B."/>
            <person name="Veronica D.S."/>
            <person name="Fabio R."/>
            <person name="Monica P."/>
            <person name="Olivier J."/>
            <person name="Enrico T."/>
            <person name="Nicola S."/>
        </authorList>
    </citation>
    <scope>NUCLEOTIDE SEQUENCE [LARGE SCALE GENOMIC DNA]</scope>
    <source>
        <strain evidence="3 4">DSM 44803</strain>
    </source>
</reference>
<sequence length="140" mass="15342">MESAVTTIRPLRADTGLCEYEDPDTWFRGYSGERESAAICTNCPIIVACAQNALRFGATDGVWASVAMPGARDVAALKAARAQLREVIARYRNQPPALRLRSLQIRQAVHFAATQRDLRRRQAAKPASRASATLREKASA</sequence>
<feature type="region of interest" description="Disordered" evidence="1">
    <location>
        <begin position="120"/>
        <end position="140"/>
    </location>
</feature>
<accession>A0A0F5N973</accession>
<evidence type="ECO:0000313" key="4">
    <source>
        <dbReference type="Proteomes" id="UP000193781"/>
    </source>
</evidence>
<dbReference type="InterPro" id="IPR034768">
    <property type="entry name" value="4FE4S_WBL"/>
</dbReference>
<evidence type="ECO:0000313" key="3">
    <source>
        <dbReference type="EMBL" id="ORW16489.1"/>
    </source>
</evidence>
<feature type="domain" description="4Fe-4S Wbl-type" evidence="2">
    <location>
        <begin position="17"/>
        <end position="73"/>
    </location>
</feature>
<dbReference type="EMBL" id="LQPH01000161">
    <property type="protein sequence ID" value="ORW16489.1"/>
    <property type="molecule type" value="Genomic_DNA"/>
</dbReference>
<dbReference type="AlphaFoldDB" id="A0A0F5N973"/>
<keyword evidence="4" id="KW-1185">Reference proteome</keyword>
<evidence type="ECO:0000259" key="2">
    <source>
        <dbReference type="PROSITE" id="PS51674"/>
    </source>
</evidence>
<dbReference type="Proteomes" id="UP000193781">
    <property type="component" value="Unassembled WGS sequence"/>
</dbReference>
<proteinExistence type="predicted"/>
<organism evidence="3 4">
    <name type="scientific">Mycobacterium nebraskense</name>
    <dbReference type="NCBI Taxonomy" id="244292"/>
    <lineage>
        <taxon>Bacteria</taxon>
        <taxon>Bacillati</taxon>
        <taxon>Actinomycetota</taxon>
        <taxon>Actinomycetes</taxon>
        <taxon>Mycobacteriales</taxon>
        <taxon>Mycobacteriaceae</taxon>
        <taxon>Mycobacterium</taxon>
    </lineage>
</organism>
<dbReference type="OrthoDB" id="4723589at2"/>
<gene>
    <name evidence="3" type="ORF">AWC17_14880</name>
</gene>
<dbReference type="STRING" id="244292.ABW17_26700"/>
<name>A0A0F5N973_9MYCO</name>
<comment type="caution">
    <text evidence="3">The sequence shown here is derived from an EMBL/GenBank/DDBJ whole genome shotgun (WGS) entry which is preliminary data.</text>
</comment>
<dbReference type="Pfam" id="PF02467">
    <property type="entry name" value="Whib"/>
    <property type="match status" value="1"/>
</dbReference>
<protein>
    <submittedName>
        <fullName evidence="3">Transcriptional regulator</fullName>
    </submittedName>
</protein>
<evidence type="ECO:0000256" key="1">
    <source>
        <dbReference type="SAM" id="MobiDB-lite"/>
    </source>
</evidence>
<dbReference type="PROSITE" id="PS51674">
    <property type="entry name" value="4FE4S_WBL"/>
    <property type="match status" value="1"/>
</dbReference>